<evidence type="ECO:0000256" key="1">
    <source>
        <dbReference type="SAM" id="SignalP"/>
    </source>
</evidence>
<dbReference type="Pfam" id="PF07686">
    <property type="entry name" value="V-set"/>
    <property type="match status" value="1"/>
</dbReference>
<name>R4G9X5_ANOCA</name>
<dbReference type="STRING" id="28377.ENSACAP00000022045"/>
<evidence type="ECO:0000313" key="5">
    <source>
        <dbReference type="Proteomes" id="UP000001646"/>
    </source>
</evidence>
<dbReference type="InParanoid" id="R4G9X5"/>
<evidence type="ECO:0008006" key="6">
    <source>
        <dbReference type="Google" id="ProtNLM"/>
    </source>
</evidence>
<dbReference type="PANTHER" id="PTHR23267">
    <property type="entry name" value="IMMUNOGLOBULIN LIGHT CHAIN"/>
    <property type="match status" value="1"/>
</dbReference>
<dbReference type="Ensembl" id="ENSACAT00000029463.2">
    <property type="protein sequence ID" value="ENSACAP00000022045.1"/>
    <property type="gene ID" value="ENSACAG00000028797.2"/>
</dbReference>
<organism evidence="4 5">
    <name type="scientific">Anolis carolinensis</name>
    <name type="common">Green anole</name>
    <name type="synonym">American chameleon</name>
    <dbReference type="NCBI Taxonomy" id="28377"/>
    <lineage>
        <taxon>Eukaryota</taxon>
        <taxon>Metazoa</taxon>
        <taxon>Chordata</taxon>
        <taxon>Craniata</taxon>
        <taxon>Vertebrata</taxon>
        <taxon>Euteleostomi</taxon>
        <taxon>Lepidosauria</taxon>
        <taxon>Squamata</taxon>
        <taxon>Bifurcata</taxon>
        <taxon>Unidentata</taxon>
        <taxon>Episquamata</taxon>
        <taxon>Toxicofera</taxon>
        <taxon>Iguania</taxon>
        <taxon>Dactyloidae</taxon>
        <taxon>Anolis</taxon>
    </lineage>
</organism>
<protein>
    <recommendedName>
        <fullName evidence="6">Ig-like domain-containing protein</fullName>
    </recommendedName>
</protein>
<reference evidence="4" key="2">
    <citation type="submission" date="2025-08" db="UniProtKB">
        <authorList>
            <consortium name="Ensembl"/>
        </authorList>
    </citation>
    <scope>IDENTIFICATION</scope>
</reference>
<evidence type="ECO:0000313" key="4">
    <source>
        <dbReference type="Ensembl" id="ENSACAP00000022045.1"/>
    </source>
</evidence>
<dbReference type="SMART" id="SM00406">
    <property type="entry name" value="IGv"/>
    <property type="match status" value="1"/>
</dbReference>
<dbReference type="InterPro" id="IPR003599">
    <property type="entry name" value="Ig_sub"/>
</dbReference>
<keyword evidence="5" id="KW-1185">Reference proteome</keyword>
<dbReference type="Bgee" id="ENSACAG00000028797">
    <property type="expression patterns" value="Expressed in adrenal gland and 4 other cell types or tissues"/>
</dbReference>
<evidence type="ECO:0000259" key="2">
    <source>
        <dbReference type="SMART" id="SM00406"/>
    </source>
</evidence>
<dbReference type="SMART" id="SM00409">
    <property type="entry name" value="IG"/>
    <property type="match status" value="1"/>
</dbReference>
<feature type="chain" id="PRO_5004365542" description="Ig-like domain-containing protein" evidence="1">
    <location>
        <begin position="25"/>
        <end position="129"/>
    </location>
</feature>
<dbReference type="Proteomes" id="UP000001646">
    <property type="component" value="Chromosome 6"/>
</dbReference>
<dbReference type="InterPro" id="IPR050150">
    <property type="entry name" value="IgV_Light_Chain"/>
</dbReference>
<reference evidence="4 5" key="1">
    <citation type="submission" date="2009-12" db="EMBL/GenBank/DDBJ databases">
        <title>The Genome Sequence of Anolis carolinensis (Green Anole Lizard).</title>
        <authorList>
            <consortium name="The Genome Sequencing Platform"/>
            <person name="Di Palma F."/>
            <person name="Alfoldi J."/>
            <person name="Heiman D."/>
            <person name="Young S."/>
            <person name="Grabherr M."/>
            <person name="Johnson J."/>
            <person name="Lander E.S."/>
            <person name="Lindblad-Toh K."/>
        </authorList>
    </citation>
    <scope>NUCLEOTIDE SEQUENCE [LARGE SCALE GENOMIC DNA]</scope>
    <source>
        <strain evidence="4 5">JBL SC #1</strain>
    </source>
</reference>
<proteinExistence type="predicted"/>
<dbReference type="HOGENOM" id="CLU_077975_4_1_1"/>
<feature type="signal peptide" evidence="1">
    <location>
        <begin position="1"/>
        <end position="24"/>
    </location>
</feature>
<feature type="domain" description="Immunoglobulin V-set" evidence="2">
    <location>
        <begin position="42"/>
        <end position="114"/>
    </location>
</feature>
<sequence length="129" mass="14696">MNIINMFQIYMFGLIMAMFEASTGQIVITQTPALIQANPGDKVIFRCQTSSSMGSYMALYRLKDNQKPKLLIYDVTNRFEGTPYRFSGQGSGTDFTFTINGVQSEDEGEYYCCQRQSYPLHSDTSQYKN</sequence>
<dbReference type="GeneTree" id="ENSGT00940000154869"/>
<dbReference type="GO" id="GO:0019814">
    <property type="term" value="C:immunoglobulin complex"/>
    <property type="evidence" value="ECO:0000318"/>
    <property type="project" value="GO_Central"/>
</dbReference>
<dbReference type="InterPro" id="IPR013106">
    <property type="entry name" value="Ig_V-set"/>
</dbReference>
<feature type="domain" description="Immunoglobulin" evidence="3">
    <location>
        <begin position="32"/>
        <end position="127"/>
    </location>
</feature>
<dbReference type="InterPro" id="IPR013783">
    <property type="entry name" value="Ig-like_fold"/>
</dbReference>
<accession>R4G9X5</accession>
<dbReference type="eggNOG" id="ENOG502S3KF">
    <property type="taxonomic scope" value="Eukaryota"/>
</dbReference>
<keyword evidence="1" id="KW-0732">Signal</keyword>
<dbReference type="InterPro" id="IPR036179">
    <property type="entry name" value="Ig-like_dom_sf"/>
</dbReference>
<dbReference type="FunFam" id="2.60.40.10:FF:002557">
    <property type="entry name" value="Uncharacterized protein"/>
    <property type="match status" value="1"/>
</dbReference>
<dbReference type="Gene3D" id="2.60.40.10">
    <property type="entry name" value="Immunoglobulins"/>
    <property type="match status" value="1"/>
</dbReference>
<dbReference type="GO" id="GO:0006955">
    <property type="term" value="P:immune response"/>
    <property type="evidence" value="ECO:0000318"/>
    <property type="project" value="GO_Central"/>
</dbReference>
<reference evidence="4" key="3">
    <citation type="submission" date="2025-09" db="UniProtKB">
        <authorList>
            <consortium name="Ensembl"/>
        </authorList>
    </citation>
    <scope>IDENTIFICATION</scope>
</reference>
<evidence type="ECO:0000259" key="3">
    <source>
        <dbReference type="SMART" id="SM00409"/>
    </source>
</evidence>
<dbReference type="AlphaFoldDB" id="R4G9X5"/>
<dbReference type="SUPFAM" id="SSF48726">
    <property type="entry name" value="Immunoglobulin"/>
    <property type="match status" value="1"/>
</dbReference>